<evidence type="ECO:0000313" key="7">
    <source>
        <dbReference type="EMBL" id="HEU97655.1"/>
    </source>
</evidence>
<evidence type="ECO:0000259" key="6">
    <source>
        <dbReference type="PROSITE" id="PS51686"/>
    </source>
</evidence>
<dbReference type="SUPFAM" id="SSF53335">
    <property type="entry name" value="S-adenosyl-L-methionine-dependent methyltransferases"/>
    <property type="match status" value="1"/>
</dbReference>
<dbReference type="CDD" id="cd02440">
    <property type="entry name" value="AdoMet_MTases"/>
    <property type="match status" value="1"/>
</dbReference>
<dbReference type="PANTHER" id="PTHR22807">
    <property type="entry name" value="NOP2 YEAST -RELATED NOL1/NOP2/FMU SUN DOMAIN-CONTAINING"/>
    <property type="match status" value="1"/>
</dbReference>
<dbReference type="NCBIfam" id="TIGR00446">
    <property type="entry name" value="nop2p"/>
    <property type="match status" value="1"/>
</dbReference>
<sequence length="331" mass="37487">MSSEKIFDIKVSGEAVKLSRRYGILPYMAERYLMIFGREEAELFMESVSKGIPRSIRCNTLAIKDCRELEKRLEERGLVLRPSKIVPYGYYVEHSPVQLGATIEHLLGYYFIQGVGSMASVIALSPKPGERVADLAAAPGGKTTHIAQLMENSGTVLSVEIDARRLAKLVSNIERMHVRNAVILMGDILKAKIPEGAFDRIMLDAPCTGEGLIVYKRERMVTRTEEDLRKMSNYQQRLVERSFRFLKPGGIMAYVTCSIAPEENEYVLSSVLERTEDMEVLETRLQGSSNTPGLEEFNGVQFGKEMRKCLRLYPHRDGTEGFFICLMRRKN</sequence>
<dbReference type="EMBL" id="DSFE01000048">
    <property type="protein sequence ID" value="HEU97655.1"/>
    <property type="molecule type" value="Genomic_DNA"/>
</dbReference>
<keyword evidence="4" id="KW-0949">S-adenosyl-L-methionine</keyword>
<dbReference type="InterPro" id="IPR031341">
    <property type="entry name" value="Methyltr_RsmF_N"/>
</dbReference>
<dbReference type="InterPro" id="IPR011023">
    <property type="entry name" value="Nop2p"/>
</dbReference>
<dbReference type="InterPro" id="IPR001678">
    <property type="entry name" value="MeTrfase_RsmB-F_NOP2_dom"/>
</dbReference>
<dbReference type="Pfam" id="PF01189">
    <property type="entry name" value="Methyltr_RsmB-F"/>
    <property type="match status" value="1"/>
</dbReference>
<dbReference type="InterPro" id="IPR029063">
    <property type="entry name" value="SAM-dependent_MTases_sf"/>
</dbReference>
<organism evidence="7">
    <name type="scientific">Fervidicoccus fontis</name>
    <dbReference type="NCBI Taxonomy" id="683846"/>
    <lineage>
        <taxon>Archaea</taxon>
        <taxon>Thermoproteota</taxon>
        <taxon>Thermoprotei</taxon>
        <taxon>Fervidicoccales</taxon>
        <taxon>Fervidicoccaceae</taxon>
        <taxon>Fervidicoccus</taxon>
    </lineage>
</organism>
<keyword evidence="1" id="KW-0963">Cytoplasm</keyword>
<keyword evidence="5" id="KW-0694">RNA-binding</keyword>
<dbReference type="GO" id="GO:0030488">
    <property type="term" value="P:tRNA methylation"/>
    <property type="evidence" value="ECO:0007669"/>
    <property type="project" value="TreeGrafter"/>
</dbReference>
<reference evidence="7" key="1">
    <citation type="journal article" date="2020" name="mSystems">
        <title>Genome- and Community-Level Interaction Insights into Carbon Utilization and Element Cycling Functions of Hydrothermarchaeota in Hydrothermal Sediment.</title>
        <authorList>
            <person name="Zhou Z."/>
            <person name="Liu Y."/>
            <person name="Xu W."/>
            <person name="Pan J."/>
            <person name="Luo Z.H."/>
            <person name="Li M."/>
        </authorList>
    </citation>
    <scope>NUCLEOTIDE SEQUENCE [LARGE SCALE GENOMIC DNA]</scope>
    <source>
        <strain evidence="7">SpSt-1259</strain>
    </source>
</reference>
<accession>A0A7C2YYD0</accession>
<gene>
    <name evidence="7" type="ORF">ENO36_02210</name>
</gene>
<dbReference type="Proteomes" id="UP000885664">
    <property type="component" value="Unassembled WGS sequence"/>
</dbReference>
<dbReference type="PRINTS" id="PR02008">
    <property type="entry name" value="RCMTFAMILY"/>
</dbReference>
<evidence type="ECO:0000256" key="4">
    <source>
        <dbReference type="ARBA" id="ARBA00022691"/>
    </source>
</evidence>
<dbReference type="GO" id="GO:0016428">
    <property type="term" value="F:tRNA (cytidine-5-)-methyltransferase activity"/>
    <property type="evidence" value="ECO:0007669"/>
    <property type="project" value="TreeGrafter"/>
</dbReference>
<evidence type="ECO:0000256" key="1">
    <source>
        <dbReference type="ARBA" id="ARBA00022490"/>
    </source>
</evidence>
<dbReference type="PANTHER" id="PTHR22807:SF74">
    <property type="entry name" value="TRNA (CYTOSINE(48)-C(5))-METHYLTRANSFERASE"/>
    <property type="match status" value="1"/>
</dbReference>
<dbReference type="InterPro" id="IPR049560">
    <property type="entry name" value="MeTrfase_RsmB-F_NOP2_cat"/>
</dbReference>
<dbReference type="Gene3D" id="3.30.70.1170">
    <property type="entry name" value="Sun protein, domain 3"/>
    <property type="match status" value="1"/>
</dbReference>
<dbReference type="PROSITE" id="PS51686">
    <property type="entry name" value="SAM_MT_RSMB_NOP"/>
    <property type="match status" value="1"/>
</dbReference>
<dbReference type="InterPro" id="IPR023267">
    <property type="entry name" value="RCMT"/>
</dbReference>
<evidence type="ECO:0000256" key="5">
    <source>
        <dbReference type="ARBA" id="ARBA00022884"/>
    </source>
</evidence>
<name>A0A7C2YYD0_9CREN</name>
<dbReference type="GO" id="GO:0003723">
    <property type="term" value="F:RNA binding"/>
    <property type="evidence" value="ECO:0007669"/>
    <property type="project" value="UniProtKB-KW"/>
</dbReference>
<comment type="caution">
    <text evidence="7">The sequence shown here is derived from an EMBL/GenBank/DDBJ whole genome shotgun (WGS) entry which is preliminary data.</text>
</comment>
<feature type="domain" description="SAM-dependent MTase RsmB/NOP-type" evidence="6">
    <location>
        <begin position="44"/>
        <end position="330"/>
    </location>
</feature>
<dbReference type="Gene3D" id="3.40.50.150">
    <property type="entry name" value="Vaccinia Virus protein VP39"/>
    <property type="match status" value="1"/>
</dbReference>
<evidence type="ECO:0000256" key="2">
    <source>
        <dbReference type="ARBA" id="ARBA00022603"/>
    </source>
</evidence>
<dbReference type="Pfam" id="PF17125">
    <property type="entry name" value="Methyltr_RsmF_N"/>
    <property type="match status" value="1"/>
</dbReference>
<proteinExistence type="predicted"/>
<keyword evidence="3" id="KW-0808">Transferase</keyword>
<protein>
    <submittedName>
        <fullName evidence="7">RsmB/NOP family class I SAM-dependent RNA methyltransferase</fullName>
    </submittedName>
</protein>
<dbReference type="AlphaFoldDB" id="A0A7C2YYD0"/>
<keyword evidence="2 7" id="KW-0489">Methyltransferase</keyword>
<evidence type="ECO:0000256" key="3">
    <source>
        <dbReference type="ARBA" id="ARBA00022679"/>
    </source>
</evidence>